<dbReference type="PANTHER" id="PTHR48111:SF21">
    <property type="entry name" value="DNA-BINDING DUAL MASTER TRANSCRIPTIONAL REGULATOR RPAA"/>
    <property type="match status" value="1"/>
</dbReference>
<dbReference type="PANTHER" id="PTHR48111">
    <property type="entry name" value="REGULATOR OF RPOS"/>
    <property type="match status" value="1"/>
</dbReference>
<dbReference type="GO" id="GO:0000976">
    <property type="term" value="F:transcription cis-regulatory region binding"/>
    <property type="evidence" value="ECO:0007669"/>
    <property type="project" value="TreeGrafter"/>
</dbReference>
<dbReference type="InterPro" id="IPR001867">
    <property type="entry name" value="OmpR/PhoB-type_DNA-bd"/>
</dbReference>
<evidence type="ECO:0000256" key="2">
    <source>
        <dbReference type="ARBA" id="ARBA00023012"/>
    </source>
</evidence>
<evidence type="ECO:0000313" key="8">
    <source>
        <dbReference type="EMBL" id="MPL86795.1"/>
    </source>
</evidence>
<dbReference type="CDD" id="cd17574">
    <property type="entry name" value="REC_OmpR"/>
    <property type="match status" value="1"/>
</dbReference>
<keyword evidence="2" id="KW-0902">Two-component regulatory system</keyword>
<dbReference type="InterPro" id="IPR039420">
    <property type="entry name" value="WalR-like"/>
</dbReference>
<keyword evidence="4" id="KW-0238">DNA-binding</keyword>
<dbReference type="InterPro" id="IPR036388">
    <property type="entry name" value="WH-like_DNA-bd_sf"/>
</dbReference>
<proteinExistence type="predicted"/>
<dbReference type="GO" id="GO:0005829">
    <property type="term" value="C:cytosol"/>
    <property type="evidence" value="ECO:0007669"/>
    <property type="project" value="TreeGrafter"/>
</dbReference>
<dbReference type="Gene3D" id="1.10.10.10">
    <property type="entry name" value="Winged helix-like DNA-binding domain superfamily/Winged helix DNA-binding domain"/>
    <property type="match status" value="1"/>
</dbReference>
<dbReference type="Gene3D" id="6.10.250.690">
    <property type="match status" value="1"/>
</dbReference>
<evidence type="ECO:0000256" key="3">
    <source>
        <dbReference type="ARBA" id="ARBA00023015"/>
    </source>
</evidence>
<dbReference type="InterPro" id="IPR011006">
    <property type="entry name" value="CheY-like_superfamily"/>
</dbReference>
<gene>
    <name evidence="8" type="primary">srrA_17</name>
    <name evidence="8" type="ORF">SDC9_32782</name>
</gene>
<keyword evidence="3" id="KW-0805">Transcription regulation</keyword>
<comment type="caution">
    <text evidence="8">The sequence shown here is derived from an EMBL/GenBank/DDBJ whole genome shotgun (WGS) entry which is preliminary data.</text>
</comment>
<reference evidence="8" key="1">
    <citation type="submission" date="2019-08" db="EMBL/GenBank/DDBJ databases">
        <authorList>
            <person name="Kucharzyk K."/>
            <person name="Murdoch R.W."/>
            <person name="Higgins S."/>
            <person name="Loffler F."/>
        </authorList>
    </citation>
    <scope>NUCLEOTIDE SEQUENCE</scope>
</reference>
<dbReference type="SUPFAM" id="SSF52172">
    <property type="entry name" value="CheY-like"/>
    <property type="match status" value="1"/>
</dbReference>
<dbReference type="SUPFAM" id="SSF46894">
    <property type="entry name" value="C-terminal effector domain of the bipartite response regulators"/>
    <property type="match status" value="1"/>
</dbReference>
<keyword evidence="1" id="KW-0597">Phosphoprotein</keyword>
<dbReference type="FunFam" id="3.40.50.2300:FF:000001">
    <property type="entry name" value="DNA-binding response regulator PhoB"/>
    <property type="match status" value="1"/>
</dbReference>
<feature type="domain" description="Response regulatory" evidence="6">
    <location>
        <begin position="15"/>
        <end position="128"/>
    </location>
</feature>
<dbReference type="PROSITE" id="PS51755">
    <property type="entry name" value="OMPR_PHOB"/>
    <property type="match status" value="1"/>
</dbReference>
<dbReference type="CDD" id="cd00383">
    <property type="entry name" value="trans_reg_C"/>
    <property type="match status" value="1"/>
</dbReference>
<dbReference type="PROSITE" id="PS50110">
    <property type="entry name" value="RESPONSE_REGULATORY"/>
    <property type="match status" value="1"/>
</dbReference>
<dbReference type="SMART" id="SM00862">
    <property type="entry name" value="Trans_reg_C"/>
    <property type="match status" value="1"/>
</dbReference>
<evidence type="ECO:0000256" key="1">
    <source>
        <dbReference type="ARBA" id="ARBA00022553"/>
    </source>
</evidence>
<dbReference type="SMART" id="SM00448">
    <property type="entry name" value="REC"/>
    <property type="match status" value="1"/>
</dbReference>
<dbReference type="InterPro" id="IPR001789">
    <property type="entry name" value="Sig_transdc_resp-reg_receiver"/>
</dbReference>
<dbReference type="InterPro" id="IPR016032">
    <property type="entry name" value="Sig_transdc_resp-reg_C-effctor"/>
</dbReference>
<evidence type="ECO:0000259" key="7">
    <source>
        <dbReference type="PROSITE" id="PS51755"/>
    </source>
</evidence>
<feature type="domain" description="OmpR/PhoB-type" evidence="7">
    <location>
        <begin position="140"/>
        <end position="239"/>
    </location>
</feature>
<dbReference type="GO" id="GO:0032993">
    <property type="term" value="C:protein-DNA complex"/>
    <property type="evidence" value="ECO:0007669"/>
    <property type="project" value="TreeGrafter"/>
</dbReference>
<sequence>MYQKNGGANMEKQQTILIADDEAQIREILRIYFEKEGFKVVEAADGAEAIVQAQAGKPDIMILDIMMPVLDGLEVCKQVRKISDMPIIMLTAKDDDDDRILGLETGADDYITKPFNTREVVARVKAVLRRSGQSVAVKGKEVLEFPNLMINLSEYRVIAFGKQVTFTAKEMELLWCLASNPGIVFSRNQLLETIWGYTYYGDTRTVDTHIKRVRHKLDIKKDSAWDILTVWGVGYKFEVKN</sequence>
<dbReference type="GO" id="GO:0006355">
    <property type="term" value="P:regulation of DNA-templated transcription"/>
    <property type="evidence" value="ECO:0007669"/>
    <property type="project" value="InterPro"/>
</dbReference>
<evidence type="ECO:0000256" key="5">
    <source>
        <dbReference type="ARBA" id="ARBA00023163"/>
    </source>
</evidence>
<dbReference type="EMBL" id="VSSQ01000227">
    <property type="protein sequence ID" value="MPL86795.1"/>
    <property type="molecule type" value="Genomic_DNA"/>
</dbReference>
<protein>
    <submittedName>
        <fullName evidence="8">Transcriptional regulatory protein SrrA</fullName>
    </submittedName>
</protein>
<dbReference type="Pfam" id="PF00486">
    <property type="entry name" value="Trans_reg_C"/>
    <property type="match status" value="1"/>
</dbReference>
<organism evidence="8">
    <name type="scientific">bioreactor metagenome</name>
    <dbReference type="NCBI Taxonomy" id="1076179"/>
    <lineage>
        <taxon>unclassified sequences</taxon>
        <taxon>metagenomes</taxon>
        <taxon>ecological metagenomes</taxon>
    </lineage>
</organism>
<keyword evidence="5" id="KW-0804">Transcription</keyword>
<dbReference type="FunFam" id="1.10.10.10:FF:000018">
    <property type="entry name" value="DNA-binding response regulator ResD"/>
    <property type="match status" value="1"/>
</dbReference>
<dbReference type="AlphaFoldDB" id="A0A644V6Y0"/>
<evidence type="ECO:0000256" key="4">
    <source>
        <dbReference type="ARBA" id="ARBA00023125"/>
    </source>
</evidence>
<accession>A0A644V6Y0</accession>
<name>A0A644V6Y0_9ZZZZ</name>
<dbReference type="GO" id="GO:0000156">
    <property type="term" value="F:phosphorelay response regulator activity"/>
    <property type="evidence" value="ECO:0007669"/>
    <property type="project" value="TreeGrafter"/>
</dbReference>
<dbReference type="Pfam" id="PF00072">
    <property type="entry name" value="Response_reg"/>
    <property type="match status" value="1"/>
</dbReference>
<evidence type="ECO:0000259" key="6">
    <source>
        <dbReference type="PROSITE" id="PS50110"/>
    </source>
</evidence>
<dbReference type="Gene3D" id="3.40.50.2300">
    <property type="match status" value="1"/>
</dbReference>